<feature type="region of interest" description="Disordered" evidence="1">
    <location>
        <begin position="567"/>
        <end position="590"/>
    </location>
</feature>
<feature type="region of interest" description="Disordered" evidence="1">
    <location>
        <begin position="457"/>
        <end position="486"/>
    </location>
</feature>
<evidence type="ECO:0000256" key="1">
    <source>
        <dbReference type="SAM" id="MobiDB-lite"/>
    </source>
</evidence>
<dbReference type="PANTHER" id="PTHR31531">
    <property type="entry name" value="E3 UBIQUITIN-PROTEIN LIGASE E3D FAMILY MEMBER"/>
    <property type="match status" value="1"/>
</dbReference>
<feature type="compositionally biased region" description="Basic and acidic residues" evidence="1">
    <location>
        <begin position="1"/>
        <end position="11"/>
    </location>
</feature>
<feature type="region of interest" description="Disordered" evidence="1">
    <location>
        <begin position="237"/>
        <end position="258"/>
    </location>
</feature>
<feature type="compositionally biased region" description="Low complexity" evidence="1">
    <location>
        <begin position="567"/>
        <end position="588"/>
    </location>
</feature>
<dbReference type="GO" id="GO:0043161">
    <property type="term" value="P:proteasome-mediated ubiquitin-dependent protein catabolic process"/>
    <property type="evidence" value="ECO:0007669"/>
    <property type="project" value="TreeGrafter"/>
</dbReference>
<dbReference type="Proteomes" id="UP000054279">
    <property type="component" value="Unassembled WGS sequence"/>
</dbReference>
<proteinExistence type="predicted"/>
<feature type="compositionally biased region" description="Polar residues" evidence="1">
    <location>
        <begin position="467"/>
        <end position="485"/>
    </location>
</feature>
<dbReference type="GO" id="GO:0005829">
    <property type="term" value="C:cytosol"/>
    <property type="evidence" value="ECO:0007669"/>
    <property type="project" value="TreeGrafter"/>
</dbReference>
<evidence type="ECO:0000313" key="2">
    <source>
        <dbReference type="EMBL" id="KIJ36803.1"/>
    </source>
</evidence>
<dbReference type="AlphaFoldDB" id="A0A0C9U1X7"/>
<protein>
    <submittedName>
        <fullName evidence="2">Uncharacterized protein</fullName>
    </submittedName>
</protein>
<keyword evidence="3" id="KW-1185">Reference proteome</keyword>
<evidence type="ECO:0000313" key="3">
    <source>
        <dbReference type="Proteomes" id="UP000054279"/>
    </source>
</evidence>
<organism evidence="2 3">
    <name type="scientific">Sphaerobolus stellatus (strain SS14)</name>
    <dbReference type="NCBI Taxonomy" id="990650"/>
    <lineage>
        <taxon>Eukaryota</taxon>
        <taxon>Fungi</taxon>
        <taxon>Dikarya</taxon>
        <taxon>Basidiomycota</taxon>
        <taxon>Agaricomycotina</taxon>
        <taxon>Agaricomycetes</taxon>
        <taxon>Phallomycetidae</taxon>
        <taxon>Geastrales</taxon>
        <taxon>Sphaerobolaceae</taxon>
        <taxon>Sphaerobolus</taxon>
    </lineage>
</organism>
<accession>A0A0C9U1X7</accession>
<dbReference type="GO" id="GO:0006513">
    <property type="term" value="P:protein monoubiquitination"/>
    <property type="evidence" value="ECO:0007669"/>
    <property type="project" value="TreeGrafter"/>
</dbReference>
<dbReference type="Pfam" id="PF09814">
    <property type="entry name" value="HECT_2"/>
    <property type="match status" value="1"/>
</dbReference>
<dbReference type="GO" id="GO:0000151">
    <property type="term" value="C:ubiquitin ligase complex"/>
    <property type="evidence" value="ECO:0007669"/>
    <property type="project" value="TreeGrafter"/>
</dbReference>
<dbReference type="EMBL" id="KN837175">
    <property type="protein sequence ID" value="KIJ36803.1"/>
    <property type="molecule type" value="Genomic_DNA"/>
</dbReference>
<reference evidence="2 3" key="1">
    <citation type="submission" date="2014-06" db="EMBL/GenBank/DDBJ databases">
        <title>Evolutionary Origins and Diversification of the Mycorrhizal Mutualists.</title>
        <authorList>
            <consortium name="DOE Joint Genome Institute"/>
            <consortium name="Mycorrhizal Genomics Consortium"/>
            <person name="Kohler A."/>
            <person name="Kuo A."/>
            <person name="Nagy L.G."/>
            <person name="Floudas D."/>
            <person name="Copeland A."/>
            <person name="Barry K.W."/>
            <person name="Cichocki N."/>
            <person name="Veneault-Fourrey C."/>
            <person name="LaButti K."/>
            <person name="Lindquist E.A."/>
            <person name="Lipzen A."/>
            <person name="Lundell T."/>
            <person name="Morin E."/>
            <person name="Murat C."/>
            <person name="Riley R."/>
            <person name="Ohm R."/>
            <person name="Sun H."/>
            <person name="Tunlid A."/>
            <person name="Henrissat B."/>
            <person name="Grigoriev I.V."/>
            <person name="Hibbett D.S."/>
            <person name="Martin F."/>
        </authorList>
    </citation>
    <scope>NUCLEOTIDE SEQUENCE [LARGE SCALE GENOMIC DNA]</scope>
    <source>
        <strain evidence="2 3">SS14</strain>
    </source>
</reference>
<dbReference type="InterPro" id="IPR019193">
    <property type="entry name" value="UBQ-conj_enz_E2-bd_prot"/>
</dbReference>
<dbReference type="GO" id="GO:0000209">
    <property type="term" value="P:protein polyubiquitination"/>
    <property type="evidence" value="ECO:0007669"/>
    <property type="project" value="TreeGrafter"/>
</dbReference>
<dbReference type="GO" id="GO:0031624">
    <property type="term" value="F:ubiquitin conjugating enzyme binding"/>
    <property type="evidence" value="ECO:0007669"/>
    <property type="project" value="TreeGrafter"/>
</dbReference>
<name>A0A0C9U1X7_SPHS4</name>
<dbReference type="PANTHER" id="PTHR31531:SF2">
    <property type="entry name" value="E3 UBIQUITIN-PROTEIN LIGASE E3D"/>
    <property type="match status" value="1"/>
</dbReference>
<dbReference type="HOGENOM" id="CLU_303505_0_0_1"/>
<dbReference type="GO" id="GO:0061630">
    <property type="term" value="F:ubiquitin protein ligase activity"/>
    <property type="evidence" value="ECO:0007669"/>
    <property type="project" value="TreeGrafter"/>
</dbReference>
<sequence>MATLERDRSDEQESAIANGDLELENTVPKPFPKGLAQQLKQELTTDDSRGASTSAVGTSSLAAPRLSLQVPSASEPVEREVGPSLTNVEQSCLMTLNNLLSQNSSEWHPIVPARRHSFPAKSPTNANFSSLLGPQGSSSALQTLVENLRNRYSTQDYESSDLDDTSLLSELESRVTMLIEDGSIRPRDAPLARSLVSLLHHIKRLTVLSPKSTHRSPVDFQQPLSTAEIYDTLSQRVSELQSHRDANRSDSTSQRKRPPIEAVEHAILWHKVDDDLDQVLQLCRERSEPVPYSPAEGSLPPEYEYDDTELPMYDPAEYLELAATKSAGKSTKVIPPANYVSTSLDEKMRLDLEAITLAIDRLYLVAPQLSNQRVELKRSKLDQMERARLNGSVKGKAKEGPERDLRELDRMLELISKASARRYDDQSVVLDGERGMADRLEKARLRDLQKRNAFQERLLDHSGAGRLTSQDAEPRKSTSSASLQRNPEALVTLPEFLRESFDIDVEYRDPNALLTLPEFVQELQAASPPPPPAPTSLNYTPKFMRRSFISSRSRSLSAPPLAWLLPNSLSGNKSSPTSNSSETSSPSSRAGLEVHYVAEHQANLGSVAVFLQVNGVQAGTDVEAEVFSSGSDRLIVKSGSSTSAPLSLPARVTPGKKPVKVQSGHFEIKLECLAGQSMNGGPVQYDADTPGTGLLDATQIRTMNPTTFICASCSLPVVHAYKVKKYDDLPSEHWAELVEAWMCHSDQQLNDRIALYAKGLWPMPTQALVGGSYILFDKSVLATSNIKSVERPEIEQGDDWQQARCICGAVIGRSMEHDSHKGTRSITYRLAKYALRPVSPSSEPLTIPLSAYILQDMDELVQAHATYRFVLLDEEEEKPRILIWLFKPHIRISYANSNHKLLARYSSMHAAKVHFKILGPSVSPTIKSTIEKYPIFANSERLVYPMEICRRLANLLKESNIAYPQGMRIMGGLDVGWLLRI</sequence>
<feature type="region of interest" description="Disordered" evidence="1">
    <location>
        <begin position="1"/>
        <end position="58"/>
    </location>
</feature>
<dbReference type="GO" id="GO:0005634">
    <property type="term" value="C:nucleus"/>
    <property type="evidence" value="ECO:0007669"/>
    <property type="project" value="TreeGrafter"/>
</dbReference>
<dbReference type="GO" id="GO:0051865">
    <property type="term" value="P:protein autoubiquitination"/>
    <property type="evidence" value="ECO:0007669"/>
    <property type="project" value="TreeGrafter"/>
</dbReference>
<gene>
    <name evidence="2" type="ORF">M422DRAFT_34151</name>
</gene>
<dbReference type="OrthoDB" id="66510at2759"/>
<dbReference type="GO" id="GO:0030332">
    <property type="term" value="F:cyclin binding"/>
    <property type="evidence" value="ECO:0007669"/>
    <property type="project" value="TreeGrafter"/>
</dbReference>